<comment type="catalytic activity">
    <reaction evidence="1 10 11">
        <text>4-CDP-2-C-methyl-D-erythritol 2-phosphate = 2-C-methyl-D-erythritol 2,4-cyclic diphosphate + CMP</text>
        <dbReference type="Rhea" id="RHEA:23864"/>
        <dbReference type="ChEBI" id="CHEBI:57919"/>
        <dbReference type="ChEBI" id="CHEBI:58483"/>
        <dbReference type="ChEBI" id="CHEBI:60377"/>
        <dbReference type="EC" id="4.6.1.12"/>
    </reaction>
</comment>
<evidence type="ECO:0000259" key="12">
    <source>
        <dbReference type="Pfam" id="PF02542"/>
    </source>
</evidence>
<comment type="pathway">
    <text evidence="10">Isoprenoid biosynthesis; isopentenyl diphosphate biosynthesis via DXP pathway; isopentenyl diphosphate from 1-deoxy-D-xylulose 5-phosphate: step 2/6.</text>
</comment>
<comment type="similarity">
    <text evidence="11">Belongs to the IspF family.</text>
</comment>
<feature type="site" description="Positions MEP for the nucleophilic attack" evidence="10">
    <location>
        <position position="140"/>
    </location>
</feature>
<dbReference type="UniPathway" id="UPA00056">
    <property type="reaction ID" value="UER00093"/>
</dbReference>
<dbReference type="GO" id="GO:0046872">
    <property type="term" value="F:metal ion binding"/>
    <property type="evidence" value="ECO:0007669"/>
    <property type="project" value="UniProtKB-KW"/>
</dbReference>
<feature type="binding site" evidence="10">
    <location>
        <position position="221"/>
    </location>
    <ligand>
        <name>a divalent metal cation</name>
        <dbReference type="ChEBI" id="CHEBI:60240"/>
    </ligand>
</feature>
<keyword evidence="7 10" id="KW-0414">Isoprene biosynthesis</keyword>
<dbReference type="CDD" id="cd00554">
    <property type="entry name" value="MECDP_synthase"/>
    <property type="match status" value="1"/>
</dbReference>
<evidence type="ECO:0000256" key="5">
    <source>
        <dbReference type="ARBA" id="ARBA00022695"/>
    </source>
</evidence>
<evidence type="ECO:0000256" key="11">
    <source>
        <dbReference type="RuleBase" id="RU004395"/>
    </source>
</evidence>
<dbReference type="GO" id="GO:0050518">
    <property type="term" value="F:2-C-methyl-D-erythritol 4-phosphate cytidylyltransferase activity"/>
    <property type="evidence" value="ECO:0007669"/>
    <property type="project" value="UniProtKB-UniRule"/>
</dbReference>
<gene>
    <name evidence="10" type="primary">ispDF</name>
    <name evidence="13" type="ORF">ENJ74_01410</name>
</gene>
<dbReference type="InterPro" id="IPR034683">
    <property type="entry name" value="IspD/TarI"/>
</dbReference>
<evidence type="ECO:0000256" key="4">
    <source>
        <dbReference type="ARBA" id="ARBA00022679"/>
    </source>
</evidence>
<keyword evidence="5 10" id="KW-0548">Nucleotidyltransferase</keyword>
<dbReference type="PANTHER" id="PTHR43181">
    <property type="entry name" value="2-C-METHYL-D-ERYTHRITOL 2,4-CYCLODIPHOSPHATE SYNTHASE, CHLOROPLASTIC"/>
    <property type="match status" value="1"/>
</dbReference>
<keyword evidence="8 10" id="KW-0456">Lyase</keyword>
<keyword evidence="6 10" id="KW-0479">Metal-binding</keyword>
<dbReference type="EMBL" id="DRNO01000096">
    <property type="protein sequence ID" value="HFC03505.1"/>
    <property type="molecule type" value="Genomic_DNA"/>
</dbReference>
<dbReference type="Proteomes" id="UP000885722">
    <property type="component" value="Unassembled WGS sequence"/>
</dbReference>
<dbReference type="InterPro" id="IPR020555">
    <property type="entry name" value="MECDP_synthase_CS"/>
</dbReference>
<feature type="binding site" evidence="10">
    <location>
        <begin position="272"/>
        <end position="276"/>
    </location>
    <ligand>
        <name>4-CDP-2-C-methyl-D-erythritol 2-phosphate</name>
        <dbReference type="ChEBI" id="CHEBI:57919"/>
    </ligand>
</feature>
<dbReference type="InterPro" id="IPR036571">
    <property type="entry name" value="MECDP_synthase_sf"/>
</dbReference>
<organism evidence="13">
    <name type="scientific">Nitratifractor salsuginis</name>
    <dbReference type="NCBI Taxonomy" id="269261"/>
    <lineage>
        <taxon>Bacteria</taxon>
        <taxon>Pseudomonadati</taxon>
        <taxon>Campylobacterota</taxon>
        <taxon>Epsilonproteobacteria</taxon>
        <taxon>Campylobacterales</taxon>
        <taxon>Sulfurovaceae</taxon>
        <taxon>Nitratifractor</taxon>
    </lineage>
</organism>
<dbReference type="NCBIfam" id="NF006899">
    <property type="entry name" value="PRK09382.1"/>
    <property type="match status" value="1"/>
</dbReference>
<name>A0A7V2SJ90_9BACT</name>
<proteinExistence type="inferred from homology"/>
<dbReference type="EC" id="2.7.7.60" evidence="10"/>
<evidence type="ECO:0000256" key="1">
    <source>
        <dbReference type="ARBA" id="ARBA00000200"/>
    </source>
</evidence>
<dbReference type="SUPFAM" id="SSF69765">
    <property type="entry name" value="IpsF-like"/>
    <property type="match status" value="1"/>
</dbReference>
<feature type="site" description="Positions MEP for the nucleophilic attack" evidence="10">
    <location>
        <position position="192"/>
    </location>
</feature>
<comment type="similarity">
    <text evidence="10">In the C-terminal section; belongs to the IspF family.</text>
</comment>
<evidence type="ECO:0000256" key="3">
    <source>
        <dbReference type="ARBA" id="ARBA00004709"/>
    </source>
</evidence>
<evidence type="ECO:0000256" key="8">
    <source>
        <dbReference type="ARBA" id="ARBA00023239"/>
    </source>
</evidence>
<evidence type="ECO:0000256" key="6">
    <source>
        <dbReference type="ARBA" id="ARBA00022723"/>
    </source>
</evidence>
<feature type="binding site" evidence="10">
    <location>
        <position position="253"/>
    </location>
    <ligand>
        <name>a divalent metal cation</name>
        <dbReference type="ChEBI" id="CHEBI:60240"/>
    </ligand>
</feature>
<dbReference type="InterPro" id="IPR003526">
    <property type="entry name" value="MECDP_synthase"/>
</dbReference>
<dbReference type="Gene3D" id="3.30.1330.50">
    <property type="entry name" value="2-C-methyl-D-erythritol 2,4-cyclodiphosphate synthase"/>
    <property type="match status" value="1"/>
</dbReference>
<feature type="binding site" evidence="10">
    <location>
        <begin position="245"/>
        <end position="246"/>
    </location>
    <ligand>
        <name>4-CDP-2-C-methyl-D-erythritol 2-phosphate</name>
        <dbReference type="ChEBI" id="CHEBI:57919"/>
    </ligand>
</feature>
<reference evidence="13" key="1">
    <citation type="journal article" date="2020" name="mSystems">
        <title>Genome- and Community-Level Interaction Insights into Carbon Utilization and Element Cycling Functions of Hydrothermarchaeota in Hydrothermal Sediment.</title>
        <authorList>
            <person name="Zhou Z."/>
            <person name="Liu Y."/>
            <person name="Xu W."/>
            <person name="Pan J."/>
            <person name="Luo Z.H."/>
            <person name="Li M."/>
        </authorList>
    </citation>
    <scope>NUCLEOTIDE SEQUENCE [LARGE SCALE GENOMIC DNA]</scope>
    <source>
        <strain evidence="13">HyVt-513</strain>
    </source>
</reference>
<feature type="region of interest" description="2-C-methyl-D-erythritol 4-phosphate cytidylyltransferase" evidence="10">
    <location>
        <begin position="1"/>
        <end position="212"/>
    </location>
</feature>
<comment type="caution">
    <text evidence="13">The sequence shown here is derived from an EMBL/GenBank/DDBJ whole genome shotgun (WGS) entry which is preliminary data.</text>
</comment>
<dbReference type="Gene3D" id="3.90.550.10">
    <property type="entry name" value="Spore Coat Polysaccharide Biosynthesis Protein SpsA, Chain A"/>
    <property type="match status" value="1"/>
</dbReference>
<comment type="similarity">
    <text evidence="10">In the N-terminal section; belongs to the IspD/TarI cytidylyltransferase family. IspD subfamily.</text>
</comment>
<feature type="binding site" evidence="10">
    <location>
        <position position="219"/>
    </location>
    <ligand>
        <name>a divalent metal cation</name>
        <dbReference type="ChEBI" id="CHEBI:60240"/>
    </ligand>
</feature>
<dbReference type="NCBIfam" id="TIGR00151">
    <property type="entry name" value="ispF"/>
    <property type="match status" value="1"/>
</dbReference>
<feature type="binding site" evidence="10">
    <location>
        <position position="350"/>
    </location>
    <ligand>
        <name>4-CDP-2-C-methyl-D-erythritol 2-phosphate</name>
        <dbReference type="ChEBI" id="CHEBI:57919"/>
    </ligand>
</feature>
<comment type="function">
    <text evidence="10">Bifunctional enzyme that catalyzes the formation of 4-diphosphocytidyl-2-C-methyl-D-erythritol from CTP and 2-C-methyl-D-erythritol 4-phosphate (MEP) (IspD), and catalyzes the conversion of 4-diphosphocytidyl-2-C-methyl-D-erythritol 2-phosphate (CDP-ME2P) to 2-C-methyl-D-erythritol 2,4-cyclodiphosphate (ME-CPP) with a corresponding release of cytidine 5-monophosphate (CMP) (IspF).</text>
</comment>
<evidence type="ECO:0000256" key="2">
    <source>
        <dbReference type="ARBA" id="ARBA00001968"/>
    </source>
</evidence>
<feature type="site" description="Transition state stabilizer" evidence="10">
    <location>
        <position position="16"/>
    </location>
</feature>
<comment type="caution">
    <text evidence="10">Lacks conserved residue(s) required for the propagation of feature annotation.</text>
</comment>
<feature type="region of interest" description="2-C-methyl-D-erythritol 2,4-cyclodiphosphate synthase" evidence="10">
    <location>
        <begin position="213"/>
        <end position="374"/>
    </location>
</feature>
<feature type="site" description="Transition state stabilizer" evidence="10">
    <location>
        <position position="23"/>
    </location>
</feature>
<evidence type="ECO:0000256" key="7">
    <source>
        <dbReference type="ARBA" id="ARBA00023229"/>
    </source>
</evidence>
<dbReference type="Pfam" id="PF01128">
    <property type="entry name" value="IspD"/>
    <property type="match status" value="1"/>
</dbReference>
<keyword evidence="4 10" id="KW-0808">Transferase</keyword>
<dbReference type="InterPro" id="IPR026596">
    <property type="entry name" value="IspD/F"/>
</dbReference>
<dbReference type="GO" id="GO:0019288">
    <property type="term" value="P:isopentenyl diphosphate biosynthetic process, methylerythritol 4-phosphate pathway"/>
    <property type="evidence" value="ECO:0007669"/>
    <property type="project" value="UniProtKB-UniRule"/>
</dbReference>
<feature type="binding site" evidence="10">
    <location>
        <position position="353"/>
    </location>
    <ligand>
        <name>4-CDP-2-C-methyl-D-erythritol 2-phosphate</name>
        <dbReference type="ChEBI" id="CHEBI:57919"/>
    </ligand>
</feature>
<evidence type="ECO:0000313" key="13">
    <source>
        <dbReference type="EMBL" id="HFC03505.1"/>
    </source>
</evidence>
<dbReference type="GO" id="GO:0016114">
    <property type="term" value="P:terpenoid biosynthetic process"/>
    <property type="evidence" value="ECO:0007669"/>
    <property type="project" value="InterPro"/>
</dbReference>
<accession>A0A7V2SJ90</accession>
<dbReference type="HAMAP" id="MF_00107">
    <property type="entry name" value="IspF"/>
    <property type="match status" value="1"/>
</dbReference>
<comment type="pathway">
    <text evidence="3 10">Isoprenoid biosynthesis; isopentenyl diphosphate biosynthesis via DXP pathway; isopentenyl diphosphate from 1-deoxy-D-xylulose 5-phosphate: step 4/6.</text>
</comment>
<feature type="site" description="Transition state stabilizer" evidence="10">
    <location>
        <position position="245"/>
    </location>
</feature>
<feature type="domain" description="2-C-methyl-D-erythritol 2,4-cyclodiphosphate synthase" evidence="12">
    <location>
        <begin position="214"/>
        <end position="365"/>
    </location>
</feature>
<feature type="binding site" evidence="10">
    <location>
        <begin position="219"/>
        <end position="221"/>
    </location>
    <ligand>
        <name>4-CDP-2-C-methyl-D-erythritol 2-phosphate</name>
        <dbReference type="ChEBI" id="CHEBI:57919"/>
    </ligand>
</feature>
<feature type="binding site" evidence="10">
    <location>
        <begin position="267"/>
        <end position="269"/>
    </location>
    <ligand>
        <name>4-CDP-2-C-methyl-D-erythritol 2-phosphate</name>
        <dbReference type="ChEBI" id="CHEBI:57919"/>
    </ligand>
</feature>
<dbReference type="SUPFAM" id="SSF53448">
    <property type="entry name" value="Nucleotide-diphospho-sugar transferases"/>
    <property type="match status" value="1"/>
</dbReference>
<sequence length="374" mass="40978">MSRTSLILLAAGSSTRFALPVKKQWLYQGTIPLWLHVARQYQEAFEFDEIIVTGHPDELEYMRQFADYSFVPGGSSRQASLANALERVTGEWVLVNDIARCCLDKAMVRRVLEHKDRADCIVPALQAVDTVYVEDRPVDRTAVRLIQTPQLSRTTILREALDTGGSFTDESSAVHAAGGRVLFVEGSTRARKLTHPEDLHHLDCLVPPSPQTLTGYGLDIHAFEAGKPMILGGVPIDSPVGFKAHSDGDVAVHALIDALLGAAGMGDIGEHFPDTDPRWKGADSMRLLEAVLTRIRGCGLEPLQADLTILAQVPKLSPYKDRIRQRLAQAMDLLPARVNVKATTAEKMGFIGREEGVAVHAVATLGIYDWSKKS</sequence>
<dbReference type="PROSITE" id="PS01350">
    <property type="entry name" value="ISPF"/>
    <property type="match status" value="1"/>
</dbReference>
<dbReference type="Pfam" id="PF02542">
    <property type="entry name" value="YgbB"/>
    <property type="match status" value="1"/>
</dbReference>
<comment type="catalytic activity">
    <reaction evidence="10">
        <text>2-C-methyl-D-erythritol 4-phosphate + CTP + H(+) = 4-CDP-2-C-methyl-D-erythritol + diphosphate</text>
        <dbReference type="Rhea" id="RHEA:13429"/>
        <dbReference type="ChEBI" id="CHEBI:15378"/>
        <dbReference type="ChEBI" id="CHEBI:33019"/>
        <dbReference type="ChEBI" id="CHEBI:37563"/>
        <dbReference type="ChEBI" id="CHEBI:57823"/>
        <dbReference type="ChEBI" id="CHEBI:58262"/>
        <dbReference type="EC" id="2.7.7.60"/>
    </reaction>
</comment>
<feature type="binding site" evidence="10">
    <location>
        <begin position="343"/>
        <end position="346"/>
    </location>
    <ligand>
        <name>4-CDP-2-C-methyl-D-erythritol 2-phosphate</name>
        <dbReference type="ChEBI" id="CHEBI:57919"/>
    </ligand>
</feature>
<dbReference type="HAMAP" id="MF_01520">
    <property type="entry name" value="IspDF"/>
    <property type="match status" value="1"/>
</dbReference>
<dbReference type="GO" id="GO:0008685">
    <property type="term" value="F:2-C-methyl-D-erythritol 2,4-cyclodiphosphate synthase activity"/>
    <property type="evidence" value="ECO:0007669"/>
    <property type="project" value="UniProtKB-UniRule"/>
</dbReference>
<evidence type="ECO:0000256" key="10">
    <source>
        <dbReference type="HAMAP-Rule" id="MF_01520"/>
    </source>
</evidence>
<dbReference type="CDD" id="cd02516">
    <property type="entry name" value="CDP-ME_synthetase"/>
    <property type="match status" value="1"/>
</dbReference>
<keyword evidence="9 10" id="KW-0511">Multifunctional enzyme</keyword>
<dbReference type="AlphaFoldDB" id="A0A7V2SJ90"/>
<protein>
    <recommendedName>
        <fullName evidence="10">Bifunctional enzyme IspD/IspF</fullName>
    </recommendedName>
    <domain>
        <recommendedName>
            <fullName evidence="10">2-C-methyl-D-erythritol 4-phosphate cytidylyltransferase</fullName>
            <ecNumber evidence="10">2.7.7.60</ecNumber>
        </recommendedName>
        <alternativeName>
            <fullName evidence="10">4-diphosphocytidyl-2C-methyl-D-erythritol synthase</fullName>
        </alternativeName>
        <alternativeName>
            <fullName evidence="10">MEP cytidylyltransferase</fullName>
            <shortName evidence="10">MCT</shortName>
        </alternativeName>
    </domain>
    <domain>
        <recommendedName>
            <fullName evidence="10">2-C-methyl-D-erythritol 2,4-cyclodiphosphate synthase</fullName>
            <shortName evidence="10">MECDP-synthase</shortName>
            <shortName evidence="10">MECPP-synthase</shortName>
            <shortName evidence="10">MECPS</shortName>
            <ecNumber evidence="10">4.6.1.12</ecNumber>
        </recommendedName>
    </domain>
</protein>
<evidence type="ECO:0000256" key="9">
    <source>
        <dbReference type="ARBA" id="ARBA00023268"/>
    </source>
</evidence>
<dbReference type="EC" id="4.6.1.12" evidence="10"/>
<comment type="cofactor">
    <cofactor evidence="2 10">
        <name>a divalent metal cation</name>
        <dbReference type="ChEBI" id="CHEBI:60240"/>
    </cofactor>
</comment>
<dbReference type="PANTHER" id="PTHR43181:SF1">
    <property type="entry name" value="2-C-METHYL-D-ERYTHRITOL 2,4-CYCLODIPHOSPHATE SYNTHASE, CHLOROPLASTIC"/>
    <property type="match status" value="1"/>
</dbReference>
<dbReference type="InterPro" id="IPR029044">
    <property type="entry name" value="Nucleotide-diphossugar_trans"/>
</dbReference>
<feature type="site" description="Transition state stabilizer" evidence="10">
    <location>
        <position position="344"/>
    </location>
</feature>